<organism evidence="3 4">
    <name type="scientific">Paractinoplanes bogorensis</name>
    <dbReference type="NCBI Taxonomy" id="1610840"/>
    <lineage>
        <taxon>Bacteria</taxon>
        <taxon>Bacillati</taxon>
        <taxon>Actinomycetota</taxon>
        <taxon>Actinomycetes</taxon>
        <taxon>Micromonosporales</taxon>
        <taxon>Micromonosporaceae</taxon>
        <taxon>Paractinoplanes</taxon>
    </lineage>
</organism>
<sequence>MIVIENVAVATVDAGDTYHADGHVVVGDDGRILAVGAGPAPQTGPDGLGGGAAGAAGGAGEVRRVDGTGCLVTPGLVNSHHHLYQWATRGLAVDETLFGWLTTLYPIWGRLDADVVGAAAGAGLGWLALSGCTTSMDHHYVFPREGGDVLAAEIEAARRIGLRFHPTRGSMDLGRKDGGLPPDNVVESTDEALAATEKAIDDWHDPSPGSMLRIAVAPCSPFSVTERLMSEAAELARRKGVRLHTHLAETDDEEDFCRERFGCTPTEYAERLGWLGDDVWLAHGVHLDDSAIAKLGATGTGVAHCPSSNARLGAGAARVRELLDHRVPVGLGVDGSASQEASHLGEELRQALYTARIRGGPTALNAREALRLGTMGGARCLGRDDEIGTLEVGKLADLVVWRLDGLGHAGIDDRLAALVFGPAAPVELALVGGRPVVERAELVHADAETLAREAARAHRRLLDGER</sequence>
<dbReference type="PANTHER" id="PTHR43794">
    <property type="entry name" value="AMINOHYDROLASE SSNA-RELATED"/>
    <property type="match status" value="1"/>
</dbReference>
<proteinExistence type="predicted"/>
<dbReference type="InterPro" id="IPR006680">
    <property type="entry name" value="Amidohydro-rel"/>
</dbReference>
<gene>
    <name evidence="3" type="ORF">KOI35_24000</name>
</gene>
<protein>
    <submittedName>
        <fullName evidence="3">8-oxoguanine deaminase</fullName>
        <ecNumber evidence="3">3.5.4.32</ecNumber>
    </submittedName>
</protein>
<accession>A0ABS5YT16</accession>
<dbReference type="InterPro" id="IPR011059">
    <property type="entry name" value="Metal-dep_hydrolase_composite"/>
</dbReference>
<dbReference type="EC" id="3.5.4.32" evidence="3"/>
<dbReference type="NCBIfam" id="NF006055">
    <property type="entry name" value="PRK08203.1"/>
    <property type="match status" value="1"/>
</dbReference>
<dbReference type="InterPro" id="IPR032466">
    <property type="entry name" value="Metal_Hydrolase"/>
</dbReference>
<name>A0ABS5YT16_9ACTN</name>
<dbReference type="CDD" id="cd01298">
    <property type="entry name" value="ATZ_TRZ_like"/>
    <property type="match status" value="1"/>
</dbReference>
<keyword evidence="4" id="KW-1185">Reference proteome</keyword>
<reference evidence="3 4" key="1">
    <citation type="submission" date="2021-06" db="EMBL/GenBank/DDBJ databases">
        <title>Actinoplanes lichenicola sp. nov., and Actinoplanes ovalisporus sp. nov., isolated from lichen in Thailand.</title>
        <authorList>
            <person name="Saeng-In P."/>
            <person name="Kanchanasin P."/>
            <person name="Yuki M."/>
            <person name="Kudo T."/>
            <person name="Ohkuma M."/>
            <person name="Phongsopitanun W."/>
            <person name="Tanasupawat S."/>
        </authorList>
    </citation>
    <scope>NUCLEOTIDE SEQUENCE [LARGE SCALE GENOMIC DNA]</scope>
    <source>
        <strain evidence="3 4">NBRC 110975</strain>
    </source>
</reference>
<evidence type="ECO:0000313" key="3">
    <source>
        <dbReference type="EMBL" id="MBU2666575.1"/>
    </source>
</evidence>
<dbReference type="EMBL" id="JAHKKG010000007">
    <property type="protein sequence ID" value="MBU2666575.1"/>
    <property type="molecule type" value="Genomic_DNA"/>
</dbReference>
<dbReference type="SUPFAM" id="SSF51338">
    <property type="entry name" value="Composite domain of metallo-dependent hydrolases"/>
    <property type="match status" value="1"/>
</dbReference>
<dbReference type="Proteomes" id="UP001519654">
    <property type="component" value="Unassembled WGS sequence"/>
</dbReference>
<dbReference type="Gene3D" id="2.30.40.10">
    <property type="entry name" value="Urease, subunit C, domain 1"/>
    <property type="match status" value="1"/>
</dbReference>
<dbReference type="GO" id="GO:0102127">
    <property type="term" value="F:8-oxoguanine deaminase activity"/>
    <property type="evidence" value="ECO:0007669"/>
    <property type="project" value="UniProtKB-EC"/>
</dbReference>
<comment type="caution">
    <text evidence="3">The sequence shown here is derived from an EMBL/GenBank/DDBJ whole genome shotgun (WGS) entry which is preliminary data.</text>
</comment>
<dbReference type="SUPFAM" id="SSF51556">
    <property type="entry name" value="Metallo-dependent hydrolases"/>
    <property type="match status" value="1"/>
</dbReference>
<evidence type="ECO:0000259" key="2">
    <source>
        <dbReference type="Pfam" id="PF01979"/>
    </source>
</evidence>
<dbReference type="Pfam" id="PF01979">
    <property type="entry name" value="Amidohydro_1"/>
    <property type="match status" value="1"/>
</dbReference>
<keyword evidence="1 3" id="KW-0378">Hydrolase</keyword>
<evidence type="ECO:0000313" key="4">
    <source>
        <dbReference type="Proteomes" id="UP001519654"/>
    </source>
</evidence>
<dbReference type="RefSeq" id="WP_215790241.1">
    <property type="nucleotide sequence ID" value="NZ_JAHKKG010000007.1"/>
</dbReference>
<evidence type="ECO:0000256" key="1">
    <source>
        <dbReference type="ARBA" id="ARBA00022801"/>
    </source>
</evidence>
<feature type="domain" description="Amidohydrolase-related" evidence="2">
    <location>
        <begin position="71"/>
        <end position="421"/>
    </location>
</feature>
<dbReference type="InterPro" id="IPR050287">
    <property type="entry name" value="MTA/SAH_deaminase"/>
</dbReference>
<dbReference type="Gene3D" id="3.20.20.140">
    <property type="entry name" value="Metal-dependent hydrolases"/>
    <property type="match status" value="1"/>
</dbReference>
<dbReference type="PANTHER" id="PTHR43794:SF11">
    <property type="entry name" value="AMIDOHYDROLASE-RELATED DOMAIN-CONTAINING PROTEIN"/>
    <property type="match status" value="1"/>
</dbReference>